<dbReference type="GO" id="GO:0005737">
    <property type="term" value="C:cytoplasm"/>
    <property type="evidence" value="ECO:0007669"/>
    <property type="project" value="UniProtKB-SubCell"/>
</dbReference>
<accession>A0A2S7AB83</accession>
<feature type="active site" description="Acyl-thioester intermediate" evidence="6 8">
    <location>
        <position position="181"/>
    </location>
</feature>
<evidence type="ECO:0000256" key="3">
    <source>
        <dbReference type="ARBA" id="ARBA00022679"/>
    </source>
</evidence>
<evidence type="ECO:0000313" key="13">
    <source>
        <dbReference type="Proteomes" id="UP000239204"/>
    </source>
</evidence>
<comment type="caution">
    <text evidence="12">The sequence shown here is derived from an EMBL/GenBank/DDBJ whole genome shotgun (WGS) entry which is preliminary data.</text>
</comment>
<evidence type="ECO:0000256" key="1">
    <source>
        <dbReference type="ARBA" id="ARBA00004821"/>
    </source>
</evidence>
<dbReference type="InterPro" id="IPR020605">
    <property type="entry name" value="Octanoyltransferase_CS"/>
</dbReference>
<dbReference type="PIRSF" id="PIRSF016262">
    <property type="entry name" value="LPLase"/>
    <property type="match status" value="1"/>
</dbReference>
<evidence type="ECO:0000256" key="7">
    <source>
        <dbReference type="PIRNR" id="PIRNR016262"/>
    </source>
</evidence>
<feature type="binding site" evidence="6 9">
    <location>
        <begin position="150"/>
        <end position="152"/>
    </location>
    <ligand>
        <name>substrate</name>
    </ligand>
</feature>
<dbReference type="PROSITE" id="PS01313">
    <property type="entry name" value="LIPB"/>
    <property type="match status" value="1"/>
</dbReference>
<dbReference type="Gene3D" id="3.30.930.10">
    <property type="entry name" value="Bira Bifunctional Protein, Domain 2"/>
    <property type="match status" value="1"/>
</dbReference>
<organism evidence="12 13">
    <name type="scientific">Xanthomonas arboricola</name>
    <dbReference type="NCBI Taxonomy" id="56448"/>
    <lineage>
        <taxon>Bacteria</taxon>
        <taxon>Pseudomonadati</taxon>
        <taxon>Pseudomonadota</taxon>
        <taxon>Gammaproteobacteria</taxon>
        <taxon>Lysobacterales</taxon>
        <taxon>Lysobacteraceae</taxon>
        <taxon>Xanthomonas</taxon>
    </lineage>
</organism>
<name>A0A2S7AB83_9XANT</name>
<comment type="miscellaneous">
    <text evidence="6">In the reaction, the free carboxyl group of octanoic acid is attached via an amide linkage to the epsilon-amino group of a specific lysine residue of lipoyl domains of lipoate-dependent enzymes.</text>
</comment>
<keyword evidence="4 6" id="KW-0012">Acyltransferase</keyword>
<evidence type="ECO:0000256" key="2">
    <source>
        <dbReference type="ARBA" id="ARBA00022490"/>
    </source>
</evidence>
<evidence type="ECO:0000259" key="11">
    <source>
        <dbReference type="PROSITE" id="PS51733"/>
    </source>
</evidence>
<comment type="subcellular location">
    <subcellularLocation>
        <location evidence="6">Cytoplasm</location>
    </subcellularLocation>
</comment>
<keyword evidence="2 6" id="KW-0963">Cytoplasm</keyword>
<evidence type="ECO:0000256" key="9">
    <source>
        <dbReference type="PIRSR" id="PIRSR016262-2"/>
    </source>
</evidence>
<dbReference type="PROSITE" id="PS51733">
    <property type="entry name" value="BPL_LPL_CATALYTIC"/>
    <property type="match status" value="1"/>
</dbReference>
<dbReference type="SUPFAM" id="SSF55681">
    <property type="entry name" value="Class II aaRS and biotin synthetases"/>
    <property type="match status" value="1"/>
</dbReference>
<reference evidence="12 13" key="1">
    <citation type="submission" date="2016-08" db="EMBL/GenBank/DDBJ databases">
        <title>Evolution of the type three secretion system and type three effector repertoires in Xanthomonas.</title>
        <authorList>
            <person name="Merda D."/>
            <person name="Briand M."/>
            <person name="Bosis E."/>
            <person name="Rousseau C."/>
            <person name="Portier P."/>
            <person name="Jacques M.-A."/>
            <person name="Fischer-Le Saux M."/>
        </authorList>
    </citation>
    <scope>NUCLEOTIDE SEQUENCE [LARGE SCALE GENOMIC DNA]</scope>
    <source>
        <strain evidence="12 13">CFBP 7645</strain>
    </source>
</reference>
<dbReference type="UniPathway" id="UPA00538">
    <property type="reaction ID" value="UER00592"/>
</dbReference>
<evidence type="ECO:0000256" key="5">
    <source>
        <dbReference type="ARBA" id="ARBA00024732"/>
    </source>
</evidence>
<dbReference type="InterPro" id="IPR000544">
    <property type="entry name" value="Octanoyltransferase"/>
</dbReference>
<comment type="similarity">
    <text evidence="6 7">Belongs to the LipB family.</text>
</comment>
<protein>
    <recommendedName>
        <fullName evidence="6 7">Octanoyltransferase</fullName>
        <ecNumber evidence="6 7">2.3.1.181</ecNumber>
    </recommendedName>
    <alternativeName>
        <fullName evidence="6">Lipoate-protein ligase B</fullName>
    </alternativeName>
    <alternativeName>
        <fullName evidence="6">Lipoyl/octanoyl transferase</fullName>
    </alternativeName>
    <alternativeName>
        <fullName evidence="6">Octanoyl-[acyl-carrier-protein]-protein N-octanoyltransferase</fullName>
    </alternativeName>
</protein>
<dbReference type="GO" id="GO:0009249">
    <property type="term" value="P:protein lipoylation"/>
    <property type="evidence" value="ECO:0007669"/>
    <property type="project" value="InterPro"/>
</dbReference>
<dbReference type="Pfam" id="PF21948">
    <property type="entry name" value="LplA-B_cat"/>
    <property type="match status" value="1"/>
</dbReference>
<proteinExistence type="inferred from homology"/>
<comment type="catalytic activity">
    <reaction evidence="6 7">
        <text>octanoyl-[ACP] + L-lysyl-[protein] = N(6)-octanoyl-L-lysyl-[protein] + holo-[ACP] + H(+)</text>
        <dbReference type="Rhea" id="RHEA:17665"/>
        <dbReference type="Rhea" id="RHEA-COMP:9636"/>
        <dbReference type="Rhea" id="RHEA-COMP:9685"/>
        <dbReference type="Rhea" id="RHEA-COMP:9752"/>
        <dbReference type="Rhea" id="RHEA-COMP:9928"/>
        <dbReference type="ChEBI" id="CHEBI:15378"/>
        <dbReference type="ChEBI" id="CHEBI:29969"/>
        <dbReference type="ChEBI" id="CHEBI:64479"/>
        <dbReference type="ChEBI" id="CHEBI:78463"/>
        <dbReference type="ChEBI" id="CHEBI:78809"/>
        <dbReference type="EC" id="2.3.1.181"/>
    </reaction>
</comment>
<dbReference type="InterPro" id="IPR045864">
    <property type="entry name" value="aa-tRNA-synth_II/BPL/LPL"/>
</dbReference>
<dbReference type="Proteomes" id="UP000239204">
    <property type="component" value="Unassembled WGS sequence"/>
</dbReference>
<dbReference type="InterPro" id="IPR004143">
    <property type="entry name" value="BPL_LPL_catalytic"/>
</dbReference>
<evidence type="ECO:0000256" key="8">
    <source>
        <dbReference type="PIRSR" id="PIRSR016262-1"/>
    </source>
</evidence>
<gene>
    <name evidence="6" type="primary">lipB</name>
    <name evidence="12" type="ORF">XarjCFBP7645_18155</name>
</gene>
<feature type="binding site" evidence="6 9">
    <location>
        <begin position="83"/>
        <end position="90"/>
    </location>
    <ligand>
        <name>substrate</name>
    </ligand>
</feature>
<sequence>MDAVAVQAMASPVPGLPTPLRDLGRQQYAPVWRAMQRFTDARDEVTADEVWVVEHAPVFTLGQAGKPEHVLAPGEIPVLQVDRGGQVTYHGPGQLVVYPLLDLRRLGIGVRDYVCRIEQALIDTLDEWNIVAERREGAPGVYVGGAKIAALGIRVRRGCTFHGLSFNVAMDLEPFHRINPCGYQGLQVTSVLDLGGPSGMDAVKAVLLDQLARQFGLVLQPVSALPDLSLPA</sequence>
<feature type="domain" description="BPL/LPL catalytic" evidence="11">
    <location>
        <begin position="44"/>
        <end position="219"/>
    </location>
</feature>
<dbReference type="EMBL" id="MIGY01000003">
    <property type="protein sequence ID" value="PPU06432.1"/>
    <property type="molecule type" value="Genomic_DNA"/>
</dbReference>
<dbReference type="PANTHER" id="PTHR10993">
    <property type="entry name" value="OCTANOYLTRANSFERASE"/>
    <property type="match status" value="1"/>
</dbReference>
<dbReference type="PANTHER" id="PTHR10993:SF7">
    <property type="entry name" value="LIPOYLTRANSFERASE 2, MITOCHONDRIAL-RELATED"/>
    <property type="match status" value="1"/>
</dbReference>
<dbReference type="EC" id="2.3.1.181" evidence="6 7"/>
<feature type="site" description="Lowers pKa of active site Cys" evidence="6 10">
    <location>
        <position position="147"/>
    </location>
</feature>
<dbReference type="FunFam" id="3.30.930.10:FF:000020">
    <property type="entry name" value="Octanoyltransferase"/>
    <property type="match status" value="1"/>
</dbReference>
<keyword evidence="3 6" id="KW-0808">Transferase</keyword>
<evidence type="ECO:0000256" key="6">
    <source>
        <dbReference type="HAMAP-Rule" id="MF_00013"/>
    </source>
</evidence>
<dbReference type="NCBIfam" id="TIGR00214">
    <property type="entry name" value="lipB"/>
    <property type="match status" value="1"/>
</dbReference>
<dbReference type="NCBIfam" id="NF010922">
    <property type="entry name" value="PRK14342.1"/>
    <property type="match status" value="1"/>
</dbReference>
<dbReference type="HAMAP" id="MF_00013">
    <property type="entry name" value="LipB"/>
    <property type="match status" value="1"/>
</dbReference>
<evidence type="ECO:0000256" key="4">
    <source>
        <dbReference type="ARBA" id="ARBA00023315"/>
    </source>
</evidence>
<evidence type="ECO:0000256" key="10">
    <source>
        <dbReference type="PIRSR" id="PIRSR016262-3"/>
    </source>
</evidence>
<dbReference type="CDD" id="cd16444">
    <property type="entry name" value="LipB"/>
    <property type="match status" value="1"/>
</dbReference>
<dbReference type="AlphaFoldDB" id="A0A2S7AB83"/>
<evidence type="ECO:0000313" key="12">
    <source>
        <dbReference type="EMBL" id="PPU06432.1"/>
    </source>
</evidence>
<feature type="binding site" evidence="6 9">
    <location>
        <begin position="163"/>
        <end position="165"/>
    </location>
    <ligand>
        <name>substrate</name>
    </ligand>
</feature>
<comment type="function">
    <text evidence="5 6 7">Catalyzes the transfer of endogenously produced octanoic acid from octanoyl-acyl-carrier-protein onto the lipoyl domains of lipoate-dependent enzymes. Lipoyl-ACP can also act as a substrate although octanoyl-ACP is likely to be the physiological substrate.</text>
</comment>
<dbReference type="GO" id="GO:0033819">
    <property type="term" value="F:lipoyl(octanoyl) transferase activity"/>
    <property type="evidence" value="ECO:0007669"/>
    <property type="project" value="UniProtKB-EC"/>
</dbReference>
<comment type="pathway">
    <text evidence="1 6 7">Protein modification; protein lipoylation via endogenous pathway; protein N(6)-(lipoyl)lysine from octanoyl-[acyl-carrier-protein]: step 1/2.</text>
</comment>